<evidence type="ECO:0000256" key="1">
    <source>
        <dbReference type="ARBA" id="ARBA00010443"/>
    </source>
</evidence>
<keyword evidence="3" id="KW-0548">Nucleotidyltransferase</keyword>
<dbReference type="GO" id="GO:0005978">
    <property type="term" value="P:glycogen biosynthetic process"/>
    <property type="evidence" value="ECO:0007669"/>
    <property type="project" value="InterPro"/>
</dbReference>
<evidence type="ECO:0000259" key="2">
    <source>
        <dbReference type="Pfam" id="PF00483"/>
    </source>
</evidence>
<sequence>MVILQLALPTTSSANLRPKLPVLVANKQLFLLACVYPIHSNLNIPLHCLALQIVSIVFWRWIRVSAISADKEKIRRGCSYSRQLQLIDAVVSNCINSNITKIYALTQFNSTSLNSHLCRAYSGVGLEVVAAYQSPEARDGFRELLMLMDYQKLIQAHRQSKADITIVALSAEISRETGLGILEVNLKIKLLSLARVGKYGIYVVKKEIMIKLLSEHFPKANGFGSEVIPGAISIGMKVEAFAFDGYWEDMRNIEAFYKQIWKSQENRRSSFYDRDSPLYTLPRNLPPTLITDAVITDSIIWRWRCEIRGTIVGLRTKIGDRAVIEDSVIMALISTKHASISTYLSHQCVSSARG</sequence>
<dbReference type="Pfam" id="PF00483">
    <property type="entry name" value="NTP_transferase"/>
    <property type="match status" value="1"/>
</dbReference>
<proteinExistence type="inferred from homology"/>
<feature type="domain" description="Nucleotidyl transferase" evidence="2">
    <location>
        <begin position="146"/>
        <end position="259"/>
    </location>
</feature>
<dbReference type="PANTHER" id="PTHR43523">
    <property type="entry name" value="GLUCOSE-1-PHOSPHATE ADENYLYLTRANSFERASE-RELATED"/>
    <property type="match status" value="1"/>
</dbReference>
<evidence type="ECO:0000313" key="4">
    <source>
        <dbReference type="Proteomes" id="UP000288805"/>
    </source>
</evidence>
<gene>
    <name evidence="3" type="primary">APS2_1</name>
    <name evidence="3" type="ORF">CK203_052163</name>
</gene>
<dbReference type="SUPFAM" id="SSF53448">
    <property type="entry name" value="Nucleotide-diphospho-sugar transferases"/>
    <property type="match status" value="1"/>
</dbReference>
<dbReference type="InterPro" id="IPR005835">
    <property type="entry name" value="NTP_transferase_dom"/>
</dbReference>
<reference evidence="3 4" key="1">
    <citation type="journal article" date="2018" name="PLoS Genet.">
        <title>Population sequencing reveals clonal diversity and ancestral inbreeding in the grapevine cultivar Chardonnay.</title>
        <authorList>
            <person name="Roach M.J."/>
            <person name="Johnson D.L."/>
            <person name="Bohlmann J."/>
            <person name="van Vuuren H.J."/>
            <person name="Jones S.J."/>
            <person name="Pretorius I.S."/>
            <person name="Schmidt S.A."/>
            <person name="Borneman A.R."/>
        </authorList>
    </citation>
    <scope>NUCLEOTIDE SEQUENCE [LARGE SCALE GENOMIC DNA]</scope>
    <source>
        <strain evidence="4">cv. Chardonnay</strain>
        <tissue evidence="3">Leaf</tissue>
    </source>
</reference>
<organism evidence="3 4">
    <name type="scientific">Vitis vinifera</name>
    <name type="common">Grape</name>
    <dbReference type="NCBI Taxonomy" id="29760"/>
    <lineage>
        <taxon>Eukaryota</taxon>
        <taxon>Viridiplantae</taxon>
        <taxon>Streptophyta</taxon>
        <taxon>Embryophyta</taxon>
        <taxon>Tracheophyta</taxon>
        <taxon>Spermatophyta</taxon>
        <taxon>Magnoliopsida</taxon>
        <taxon>eudicotyledons</taxon>
        <taxon>Gunneridae</taxon>
        <taxon>Pentapetalae</taxon>
        <taxon>rosids</taxon>
        <taxon>Vitales</taxon>
        <taxon>Vitaceae</taxon>
        <taxon>Viteae</taxon>
        <taxon>Vitis</taxon>
    </lineage>
</organism>
<name>A0A438G9Z1_VITVI</name>
<dbReference type="PANTHER" id="PTHR43523:SF17">
    <property type="entry name" value="INACTIVE GLUCOSE-1-PHOSPHATE ADENYLYLTRANSFERASE SMALL SUBUNIT 2, CHLOROPLASTIC"/>
    <property type="match status" value="1"/>
</dbReference>
<dbReference type="GO" id="GO:0008878">
    <property type="term" value="F:glucose-1-phosphate adenylyltransferase activity"/>
    <property type="evidence" value="ECO:0007669"/>
    <property type="project" value="InterPro"/>
</dbReference>
<protein>
    <submittedName>
        <fullName evidence="3">Inactive glucose-1-phosphate adenylyltransferase small subunit 2, chloroplastic</fullName>
    </submittedName>
</protein>
<accession>A0A438G9Z1</accession>
<dbReference type="Gene3D" id="3.90.550.10">
    <property type="entry name" value="Spore Coat Polysaccharide Biosynthesis Protein SpsA, Chain A"/>
    <property type="match status" value="1"/>
</dbReference>
<dbReference type="Proteomes" id="UP000288805">
    <property type="component" value="Unassembled WGS sequence"/>
</dbReference>
<comment type="similarity">
    <text evidence="1">Belongs to the bacterial/plant glucose-1-phosphate adenylyltransferase family.</text>
</comment>
<dbReference type="InterPro" id="IPR011831">
    <property type="entry name" value="ADP-Glc_PPase"/>
</dbReference>
<dbReference type="Gene3D" id="2.160.10.10">
    <property type="entry name" value="Hexapeptide repeat proteins"/>
    <property type="match status" value="1"/>
</dbReference>
<comment type="caution">
    <text evidence="3">The sequence shown here is derived from an EMBL/GenBank/DDBJ whole genome shotgun (WGS) entry which is preliminary data.</text>
</comment>
<dbReference type="InterPro" id="IPR029044">
    <property type="entry name" value="Nucleotide-diphossugar_trans"/>
</dbReference>
<dbReference type="AlphaFoldDB" id="A0A438G9Z1"/>
<keyword evidence="3" id="KW-0808">Transferase</keyword>
<dbReference type="EMBL" id="QGNW01000510">
    <property type="protein sequence ID" value="RVW69030.1"/>
    <property type="molecule type" value="Genomic_DNA"/>
</dbReference>
<evidence type="ECO:0000313" key="3">
    <source>
        <dbReference type="EMBL" id="RVW69030.1"/>
    </source>
</evidence>